<dbReference type="InterPro" id="IPR050265">
    <property type="entry name" value="Fe/Mn_Superoxide_Dismutase"/>
</dbReference>
<feature type="binding site" evidence="5">
    <location>
        <position position="161"/>
    </location>
    <ligand>
        <name>Mn(2+)</name>
        <dbReference type="ChEBI" id="CHEBI:29035"/>
    </ligand>
</feature>
<feature type="binding site" evidence="5">
    <location>
        <position position="26"/>
    </location>
    <ligand>
        <name>Mn(2+)</name>
        <dbReference type="ChEBI" id="CHEBI:29035"/>
    </ligand>
</feature>
<evidence type="ECO:0000313" key="7">
    <source>
        <dbReference type="EMBL" id="AQV97834.1"/>
    </source>
</evidence>
<feature type="binding site" evidence="5">
    <location>
        <position position="75"/>
    </location>
    <ligand>
        <name>Mn(2+)</name>
        <dbReference type="ChEBI" id="CHEBI:29035"/>
    </ligand>
</feature>
<keyword evidence="3 5" id="KW-0479">Metal-binding</keyword>
<dbReference type="InterPro" id="IPR036314">
    <property type="entry name" value="SOD_C_sf"/>
</dbReference>
<evidence type="ECO:0000256" key="3">
    <source>
        <dbReference type="ARBA" id="ARBA00022723"/>
    </source>
</evidence>
<evidence type="ECO:0000259" key="6">
    <source>
        <dbReference type="Pfam" id="PF02777"/>
    </source>
</evidence>
<dbReference type="EMBL" id="CP017758">
    <property type="protein sequence ID" value="AQV97834.1"/>
    <property type="molecule type" value="Genomic_DNA"/>
</dbReference>
<proteinExistence type="inferred from homology"/>
<dbReference type="InterPro" id="IPR019832">
    <property type="entry name" value="Mn/Fe_SOD_C"/>
</dbReference>
<dbReference type="RefSeq" id="WP_078200168.1">
    <property type="nucleotide sequence ID" value="NZ_CP017758.1"/>
</dbReference>
<sequence>MTYQMKPLACDPANLPGLSEKLIVSHYENNYGGAVKRLNAIAADIAALDVAAAPVFVLNGLKREELIATNSMILHEVYFDSLGDGGPLEGGLRDAIERDFGSVARWQAEFTAMGKALGGGSGWVLLAYSPRDRRLVNQWAADHAHTLAGGTPILALDMYEHAYHMDYGAKAATYVDAFMHNIHWRQVSARFETAAQR</sequence>
<dbReference type="PANTHER" id="PTHR11404:SF6">
    <property type="entry name" value="SUPEROXIDE DISMUTASE [MN], MITOCHONDRIAL"/>
    <property type="match status" value="1"/>
</dbReference>
<evidence type="ECO:0000256" key="4">
    <source>
        <dbReference type="ARBA" id="ARBA00023002"/>
    </source>
</evidence>
<dbReference type="SUPFAM" id="SSF46609">
    <property type="entry name" value="Fe,Mn superoxide dismutase (SOD), N-terminal domain"/>
    <property type="match status" value="1"/>
</dbReference>
<dbReference type="EC" id="1.15.1.1" evidence="2"/>
<feature type="binding site" evidence="5">
    <location>
        <position position="157"/>
    </location>
    <ligand>
        <name>Mn(2+)</name>
        <dbReference type="ChEBI" id="CHEBI:29035"/>
    </ligand>
</feature>
<name>A0A1U9UYM4_CUPNE</name>
<dbReference type="KEGG" id="cuh:BJN34_28620"/>
<comment type="similarity">
    <text evidence="1">Belongs to the iron/manganese superoxide dismutase family.</text>
</comment>
<keyword evidence="4" id="KW-0560">Oxidoreductase</keyword>
<dbReference type="Gene3D" id="3.55.40.20">
    <property type="entry name" value="Iron/manganese superoxide dismutase, C-terminal domain"/>
    <property type="match status" value="1"/>
</dbReference>
<evidence type="ECO:0000313" key="8">
    <source>
        <dbReference type="Proteomes" id="UP000189627"/>
    </source>
</evidence>
<dbReference type="InterPro" id="IPR036324">
    <property type="entry name" value="Mn/Fe_SOD_N_sf"/>
</dbReference>
<evidence type="ECO:0000256" key="2">
    <source>
        <dbReference type="ARBA" id="ARBA00012682"/>
    </source>
</evidence>
<dbReference type="InterPro" id="IPR001189">
    <property type="entry name" value="Mn/Fe_SOD"/>
</dbReference>
<dbReference type="Proteomes" id="UP000189627">
    <property type="component" value="Chromosome 2"/>
</dbReference>
<accession>A0A1U9UYM4</accession>
<dbReference type="GO" id="GO:0046872">
    <property type="term" value="F:metal ion binding"/>
    <property type="evidence" value="ECO:0007669"/>
    <property type="project" value="UniProtKB-KW"/>
</dbReference>
<dbReference type="FunFam" id="3.55.40.20:FF:000004">
    <property type="entry name" value="Superoxide dismutase [Fe]"/>
    <property type="match status" value="1"/>
</dbReference>
<dbReference type="OrthoDB" id="9811849at2"/>
<organism evidence="7 8">
    <name type="scientific">Cupriavidus necator</name>
    <name type="common">Alcaligenes eutrophus</name>
    <name type="synonym">Ralstonia eutropha</name>
    <dbReference type="NCBI Taxonomy" id="106590"/>
    <lineage>
        <taxon>Bacteria</taxon>
        <taxon>Pseudomonadati</taxon>
        <taxon>Pseudomonadota</taxon>
        <taxon>Betaproteobacteria</taxon>
        <taxon>Burkholderiales</taxon>
        <taxon>Burkholderiaceae</taxon>
        <taxon>Cupriavidus</taxon>
    </lineage>
</organism>
<dbReference type="PIRSF" id="PIRSF000349">
    <property type="entry name" value="SODismutase"/>
    <property type="match status" value="1"/>
</dbReference>
<dbReference type="GO" id="GO:0004784">
    <property type="term" value="F:superoxide dismutase activity"/>
    <property type="evidence" value="ECO:0007669"/>
    <property type="project" value="UniProtKB-EC"/>
</dbReference>
<evidence type="ECO:0000256" key="1">
    <source>
        <dbReference type="ARBA" id="ARBA00008714"/>
    </source>
</evidence>
<protein>
    <recommendedName>
        <fullName evidence="2">superoxide dismutase</fullName>
        <ecNumber evidence="2">1.15.1.1</ecNumber>
    </recommendedName>
</protein>
<reference evidence="8" key="1">
    <citation type="submission" date="2017-02" db="EMBL/GenBank/DDBJ databases">
        <title>Complete genome sequence of Cupriavidus necator strain NH9, a 3-chlorobenzoate degrader.</title>
        <authorList>
            <person name="Moriuchi R."/>
            <person name="Dohra H."/>
            <person name="Ogawa N."/>
        </authorList>
    </citation>
    <scope>NUCLEOTIDE SEQUENCE [LARGE SCALE GENOMIC DNA]</scope>
    <source>
        <strain evidence="8">NH9</strain>
    </source>
</reference>
<dbReference type="Pfam" id="PF02777">
    <property type="entry name" value="Sod_Fe_C"/>
    <property type="match status" value="1"/>
</dbReference>
<evidence type="ECO:0000256" key="5">
    <source>
        <dbReference type="PIRSR" id="PIRSR000349-1"/>
    </source>
</evidence>
<gene>
    <name evidence="7" type="ORF">BJN34_28620</name>
</gene>
<feature type="domain" description="Manganese/iron superoxide dismutase C-terminal" evidence="6">
    <location>
        <begin position="90"/>
        <end position="190"/>
    </location>
</feature>
<dbReference type="SUPFAM" id="SSF54719">
    <property type="entry name" value="Fe,Mn superoxide dismutase (SOD), C-terminal domain"/>
    <property type="match status" value="1"/>
</dbReference>
<dbReference type="PANTHER" id="PTHR11404">
    <property type="entry name" value="SUPEROXIDE DISMUTASE 2"/>
    <property type="match status" value="1"/>
</dbReference>
<dbReference type="AlphaFoldDB" id="A0A1U9UYM4"/>